<dbReference type="GO" id="GO:0045004">
    <property type="term" value="P:DNA replication proofreading"/>
    <property type="evidence" value="ECO:0007669"/>
    <property type="project" value="TreeGrafter"/>
</dbReference>
<dbReference type="NCBIfam" id="TIGR01298">
    <property type="entry name" value="RNaseT"/>
    <property type="match status" value="1"/>
</dbReference>
<dbReference type="SMART" id="SM00479">
    <property type="entry name" value="EXOIII"/>
    <property type="match status" value="1"/>
</dbReference>
<evidence type="ECO:0000259" key="9">
    <source>
        <dbReference type="SMART" id="SM00479"/>
    </source>
</evidence>
<dbReference type="Pfam" id="PF00929">
    <property type="entry name" value="RNase_T"/>
    <property type="match status" value="1"/>
</dbReference>
<keyword evidence="2 8" id="KW-0819">tRNA processing</keyword>
<evidence type="ECO:0000256" key="6">
    <source>
        <dbReference type="ARBA" id="ARBA00022839"/>
    </source>
</evidence>
<keyword evidence="6 8" id="KW-0269">Exonuclease</keyword>
<dbReference type="InterPro" id="IPR013520">
    <property type="entry name" value="Ribonucl_H"/>
</dbReference>
<protein>
    <recommendedName>
        <fullName evidence="8">Ribonuclease T</fullName>
        <ecNumber evidence="8">3.1.13.-</ecNumber>
    </recommendedName>
    <alternativeName>
        <fullName evidence="8">Exoribonuclease T</fullName>
        <shortName evidence="8">RNase T</shortName>
    </alternativeName>
</protein>
<evidence type="ECO:0000256" key="7">
    <source>
        <dbReference type="ARBA" id="ARBA00022842"/>
    </source>
</evidence>
<evidence type="ECO:0000313" key="11">
    <source>
        <dbReference type="Proteomes" id="UP000027318"/>
    </source>
</evidence>
<keyword evidence="11" id="KW-1185">Reference proteome</keyword>
<dbReference type="EC" id="3.1.13.-" evidence="8"/>
<comment type="subunit">
    <text evidence="1 8">Homodimer.</text>
</comment>
<dbReference type="InterPro" id="IPR005987">
    <property type="entry name" value="RNase_T"/>
</dbReference>
<dbReference type="InterPro" id="IPR036397">
    <property type="entry name" value="RNaseH_sf"/>
</dbReference>
<dbReference type="GO" id="GO:0003676">
    <property type="term" value="F:nucleic acid binding"/>
    <property type="evidence" value="ECO:0007669"/>
    <property type="project" value="InterPro"/>
</dbReference>
<dbReference type="SUPFAM" id="SSF53098">
    <property type="entry name" value="Ribonuclease H-like"/>
    <property type="match status" value="1"/>
</dbReference>
<feature type="site" description="Important for substrate binding and specificity" evidence="8">
    <location>
        <position position="124"/>
    </location>
</feature>
<comment type="caution">
    <text evidence="10">The sequence shown here is derived from an EMBL/GenBank/DDBJ whole genome shotgun (WGS) entry which is preliminary data.</text>
</comment>
<name>A0A063Y7F7_9GAMM</name>
<feature type="domain" description="Exonuclease" evidence="9">
    <location>
        <begin position="18"/>
        <end position="203"/>
    </location>
</feature>
<keyword evidence="7 8" id="KW-0460">Magnesium</keyword>
<evidence type="ECO:0000256" key="4">
    <source>
        <dbReference type="ARBA" id="ARBA00022723"/>
    </source>
</evidence>
<keyword evidence="3 8" id="KW-0540">Nuclease</keyword>
<dbReference type="STRING" id="267850.ADINL_1288"/>
<dbReference type="PANTHER" id="PTHR30231">
    <property type="entry name" value="DNA POLYMERASE III SUBUNIT EPSILON"/>
    <property type="match status" value="1"/>
</dbReference>
<feature type="binding site" evidence="8">
    <location>
        <position position="25"/>
    </location>
    <ligand>
        <name>Mg(2+)</name>
        <dbReference type="ChEBI" id="CHEBI:18420"/>
        <label>2</label>
        <note>catalytic</note>
    </ligand>
</feature>
<evidence type="ECO:0000256" key="3">
    <source>
        <dbReference type="ARBA" id="ARBA00022722"/>
    </source>
</evidence>
<dbReference type="GO" id="GO:0008408">
    <property type="term" value="F:3'-5' exonuclease activity"/>
    <property type="evidence" value="ECO:0007669"/>
    <property type="project" value="TreeGrafter"/>
</dbReference>
<feature type="active site" description="Proton donor/acceptor" evidence="8">
    <location>
        <position position="181"/>
    </location>
</feature>
<dbReference type="HAMAP" id="MF_00157">
    <property type="entry name" value="RNase_T"/>
    <property type="match status" value="1"/>
</dbReference>
<feature type="site" description="Important for substrate binding and specificity" evidence="8">
    <location>
        <position position="77"/>
    </location>
</feature>
<dbReference type="Proteomes" id="UP000027318">
    <property type="component" value="Unassembled WGS sequence"/>
</dbReference>
<dbReference type="GO" id="GO:0008033">
    <property type="term" value="P:tRNA processing"/>
    <property type="evidence" value="ECO:0007669"/>
    <property type="project" value="UniProtKB-KW"/>
</dbReference>
<dbReference type="CDD" id="cd06134">
    <property type="entry name" value="RNaseT"/>
    <property type="match status" value="1"/>
</dbReference>
<accession>A0A063Y7F7</accession>
<evidence type="ECO:0000313" key="10">
    <source>
        <dbReference type="EMBL" id="KDE40696.1"/>
    </source>
</evidence>
<keyword evidence="5 8" id="KW-0378">Hydrolase</keyword>
<dbReference type="FunFam" id="3.30.420.10:FF:000009">
    <property type="entry name" value="Ribonuclease T"/>
    <property type="match status" value="1"/>
</dbReference>
<dbReference type="GO" id="GO:0016896">
    <property type="term" value="F:RNA exonuclease activity, producing 5'-phosphomonoesters"/>
    <property type="evidence" value="ECO:0007669"/>
    <property type="project" value="UniProtKB-UniRule"/>
</dbReference>
<dbReference type="AlphaFoldDB" id="A0A063Y7F7"/>
<proteinExistence type="inferred from homology"/>
<feature type="binding site" evidence="8">
    <location>
        <position position="23"/>
    </location>
    <ligand>
        <name>Mg(2+)</name>
        <dbReference type="ChEBI" id="CHEBI:18420"/>
        <label>2</label>
        <note>catalytic</note>
    </ligand>
</feature>
<keyword evidence="4 8" id="KW-0479">Metal-binding</keyword>
<feature type="binding site" evidence="8">
    <location>
        <position position="23"/>
    </location>
    <ligand>
        <name>Mg(2+)</name>
        <dbReference type="ChEBI" id="CHEBI:18420"/>
        <label>1</label>
        <note>catalytic</note>
    </ligand>
</feature>
<feature type="site" description="Important for substrate binding and specificity" evidence="8">
    <location>
        <position position="146"/>
    </location>
</feature>
<evidence type="ECO:0000256" key="5">
    <source>
        <dbReference type="ARBA" id="ARBA00022801"/>
    </source>
</evidence>
<dbReference type="Gene3D" id="3.30.420.10">
    <property type="entry name" value="Ribonuclease H-like superfamily/Ribonuclease H"/>
    <property type="match status" value="1"/>
</dbReference>
<dbReference type="GO" id="GO:0000287">
    <property type="term" value="F:magnesium ion binding"/>
    <property type="evidence" value="ECO:0007669"/>
    <property type="project" value="UniProtKB-UniRule"/>
</dbReference>
<feature type="binding site" evidence="8">
    <location>
        <position position="181"/>
    </location>
    <ligand>
        <name>Mg(2+)</name>
        <dbReference type="ChEBI" id="CHEBI:18420"/>
        <label>2</label>
        <note>catalytic</note>
    </ligand>
</feature>
<feature type="binding site" evidence="8">
    <location>
        <position position="186"/>
    </location>
    <ligand>
        <name>Mg(2+)</name>
        <dbReference type="ChEBI" id="CHEBI:18420"/>
        <label>2</label>
        <note>catalytic</note>
    </ligand>
</feature>
<dbReference type="PANTHER" id="PTHR30231:SF2">
    <property type="entry name" value="RIBONUCLEASE T"/>
    <property type="match status" value="1"/>
</dbReference>
<dbReference type="EMBL" id="JMSZ01000016">
    <property type="protein sequence ID" value="KDE40696.1"/>
    <property type="molecule type" value="Genomic_DNA"/>
</dbReference>
<sequence length="214" mass="23506">MNPPTDKSLMADRFRGYLPVVIDVETAGFNARTDALLEIAAVTLSMDENGYLIPEHTYSANVIPFEGANLEQSALAFTGIDPWNPERQAISEAEALEAIFKPIRKAIKAQGCKRAILVGHNATFDHGFVNAAAERQNIKRNPFHPFSTFDTATLAGLACGQTVLAKACEVAGIEFDNRSAHSAVYDTEKTAELFCMIVNRWKDMGGWDLVLQTR</sequence>
<comment type="cofactor">
    <cofactor evidence="8">
        <name>Mg(2+)</name>
        <dbReference type="ChEBI" id="CHEBI:18420"/>
    </cofactor>
    <text evidence="8">Binds two Mg(2+) per subunit. The active form of the enzyme binds two Mg(2+) ions in its active site. The first Mg(2+) forms only one salt bridge with the protein.</text>
</comment>
<feature type="site" description="Important for substrate binding and specificity" evidence="8">
    <location>
        <position position="29"/>
    </location>
</feature>
<comment type="function">
    <text evidence="8">Trims short 3' overhangs of a variety of RNA species, leaving a one or two nucleotide 3' overhang. Responsible for the end-turnover of tRNA: specifically removes the terminal AMP residue from uncharged tRNA (tRNA-C-C-A). Also appears to be involved in tRNA biosynthesis.</text>
</comment>
<evidence type="ECO:0000256" key="1">
    <source>
        <dbReference type="ARBA" id="ARBA00011738"/>
    </source>
</evidence>
<comment type="similarity">
    <text evidence="8">Belongs to the RNase T family.</text>
</comment>
<evidence type="ECO:0000256" key="8">
    <source>
        <dbReference type="HAMAP-Rule" id="MF_00157"/>
    </source>
</evidence>
<organism evidence="10 11">
    <name type="scientific">Nitrincola lacisaponensis</name>
    <dbReference type="NCBI Taxonomy" id="267850"/>
    <lineage>
        <taxon>Bacteria</taxon>
        <taxon>Pseudomonadati</taxon>
        <taxon>Pseudomonadota</taxon>
        <taxon>Gammaproteobacteria</taxon>
        <taxon>Oceanospirillales</taxon>
        <taxon>Oceanospirillaceae</taxon>
        <taxon>Nitrincola</taxon>
    </lineage>
</organism>
<evidence type="ECO:0000256" key="2">
    <source>
        <dbReference type="ARBA" id="ARBA00022694"/>
    </source>
</evidence>
<dbReference type="PATRIC" id="fig|267850.7.peg.1283"/>
<gene>
    <name evidence="8" type="primary">rnt</name>
    <name evidence="10" type="ORF">ADINL_1288</name>
</gene>
<dbReference type="InterPro" id="IPR012337">
    <property type="entry name" value="RNaseH-like_sf"/>
</dbReference>
<dbReference type="GO" id="GO:0005829">
    <property type="term" value="C:cytosol"/>
    <property type="evidence" value="ECO:0007669"/>
    <property type="project" value="TreeGrafter"/>
</dbReference>
<reference evidence="10 11" key="1">
    <citation type="journal article" date="2005" name="Int. J. Syst. Evol. Microbiol.">
        <title>Nitrincola lacisaponensis gen. nov., sp. nov., a novel alkaliphilic bacterium isolated from an alkaline, saline lake.</title>
        <authorList>
            <person name="Dimitriu P.A."/>
            <person name="Shukla S.K."/>
            <person name="Conradt J."/>
            <person name="Marquez M.C."/>
            <person name="Ventosa A."/>
            <person name="Maglia A."/>
            <person name="Peyton B.M."/>
            <person name="Pinkart H.C."/>
            <person name="Mormile M.R."/>
        </authorList>
    </citation>
    <scope>NUCLEOTIDE SEQUENCE [LARGE SCALE GENOMIC DNA]</scope>
    <source>
        <strain evidence="10 11">4CA</strain>
    </source>
</reference>